<reference evidence="2 3" key="1">
    <citation type="submission" date="2016-10" db="EMBL/GenBank/DDBJ databases">
        <authorList>
            <person name="de Groot N.N."/>
        </authorList>
    </citation>
    <scope>NUCLEOTIDE SEQUENCE [LARGE SCALE GENOMIC DNA]</scope>
    <source>
        <strain evidence="2 3">Nm9</strain>
    </source>
</reference>
<keyword evidence="1" id="KW-0472">Membrane</keyword>
<feature type="transmembrane region" description="Helical" evidence="1">
    <location>
        <begin position="39"/>
        <end position="57"/>
    </location>
</feature>
<proteinExistence type="predicted"/>
<keyword evidence="1" id="KW-0812">Transmembrane</keyword>
<protein>
    <submittedName>
        <fullName evidence="2">Uncharacterized protein</fullName>
    </submittedName>
</protein>
<evidence type="ECO:0000313" key="3">
    <source>
        <dbReference type="Proteomes" id="UP000181998"/>
    </source>
</evidence>
<accession>A0A1H9E945</accession>
<name>A0A1H9E945_9PROT</name>
<evidence type="ECO:0000256" key="1">
    <source>
        <dbReference type="SAM" id="Phobius"/>
    </source>
</evidence>
<sequence>MIQKRNANDGTVLVTRLIILTHPVHQLSHPINALEKLPLLLPTIVYLIFIFCNRLVYNAGILIRFIHAKAITLNCMLKPLFFR</sequence>
<evidence type="ECO:0000313" key="2">
    <source>
        <dbReference type="EMBL" id="SEQ22294.1"/>
    </source>
</evidence>
<organism evidence="2 3">
    <name type="scientific">Nitrosomonas ureae</name>
    <dbReference type="NCBI Taxonomy" id="44577"/>
    <lineage>
        <taxon>Bacteria</taxon>
        <taxon>Pseudomonadati</taxon>
        <taxon>Pseudomonadota</taxon>
        <taxon>Betaproteobacteria</taxon>
        <taxon>Nitrosomonadales</taxon>
        <taxon>Nitrosomonadaceae</taxon>
        <taxon>Nitrosomonas</taxon>
    </lineage>
</organism>
<dbReference type="EMBL" id="FOFX01000029">
    <property type="protein sequence ID" value="SEQ22294.1"/>
    <property type="molecule type" value="Genomic_DNA"/>
</dbReference>
<gene>
    <name evidence="2" type="ORF">SAMN05421510_102913</name>
</gene>
<keyword evidence="1" id="KW-1133">Transmembrane helix</keyword>
<dbReference type="AlphaFoldDB" id="A0A1H9E945"/>
<dbReference type="Proteomes" id="UP000181998">
    <property type="component" value="Unassembled WGS sequence"/>
</dbReference>